<reference evidence="10 11" key="1">
    <citation type="journal article" date="2018" name="Gigascience">
        <title>Genomes of trombidid mites reveal novel predicted allergens and laterally-transferred genes associated with secondary metabolism.</title>
        <authorList>
            <person name="Dong X."/>
            <person name="Chaisiri K."/>
            <person name="Xia D."/>
            <person name="Armstrong S.D."/>
            <person name="Fang Y."/>
            <person name="Donnelly M.J."/>
            <person name="Kadowaki T."/>
            <person name="McGarry J.W."/>
            <person name="Darby A.C."/>
            <person name="Makepeace B.L."/>
        </authorList>
    </citation>
    <scope>NUCLEOTIDE SEQUENCE [LARGE SCALE GENOMIC DNA]</scope>
    <source>
        <strain evidence="10">UoL-WK</strain>
    </source>
</reference>
<dbReference type="InterPro" id="IPR035935">
    <property type="entry name" value="TFB5-like_sf"/>
</dbReference>
<keyword evidence="9" id="KW-1133">Transmembrane helix</keyword>
<dbReference type="GO" id="GO:0000439">
    <property type="term" value="C:transcription factor TFIIH core complex"/>
    <property type="evidence" value="ECO:0007669"/>
    <property type="project" value="InterPro"/>
</dbReference>
<keyword evidence="11" id="KW-1185">Reference proteome</keyword>
<dbReference type="GO" id="GO:0016020">
    <property type="term" value="C:membrane"/>
    <property type="evidence" value="ECO:0007669"/>
    <property type="project" value="TreeGrafter"/>
</dbReference>
<keyword evidence="9" id="KW-0472">Membrane</keyword>
<proteinExistence type="inferred from homology"/>
<evidence type="ECO:0000313" key="11">
    <source>
        <dbReference type="Proteomes" id="UP000285301"/>
    </source>
</evidence>
<sequence>MVHVMKGVLIECDPQMKQFLLFLDESNALGTKFIIQDLDATHLFVSADIIETLKNPMSKQHRSQYRVLDEAARNRRMRQQLEQLERDNFHDDPHANLVMHKKAPKFEDSAQIKTNTSSSRRHHHRPKVVSFSALLEEDMKGRDVNYASAVAPSPDNVLVNSKILFKVPRRHFSANSILIHKYKQIVHLYSNGIPQTLKPQLSELASQVLREVSLSEEKKAKYQFFPVYGSNVYNIGSVYLGKYVLVGLPFYFSYDKIEDIDTSKINVLNQSIKWSSSAGQQLLDSLLLSENAKKFAIARDIYFCDSFRVHLKSAIISFTVLLPHLIYYAFYHYARLKSKSMFRRRLVYFCSLFIAYVFYNIATDTLTHRYEEIADRKAVLTKESQYYDGAVEFYQKKLQENRAYRKLLGDKGPKWFTESGEEIHYFRRFHLKNKKRLALIEELKNPS</sequence>
<evidence type="ECO:0000256" key="4">
    <source>
        <dbReference type="ARBA" id="ARBA00023015"/>
    </source>
</evidence>
<dbReference type="EMBL" id="NCKU01008867">
    <property type="protein sequence ID" value="RWS01629.1"/>
    <property type="molecule type" value="Genomic_DNA"/>
</dbReference>
<keyword evidence="4" id="KW-0805">Transcription regulation</keyword>
<dbReference type="SMART" id="SM01395">
    <property type="entry name" value="Tbf5"/>
    <property type="match status" value="1"/>
</dbReference>
<dbReference type="InterPro" id="IPR026620">
    <property type="entry name" value="TMEM177"/>
</dbReference>
<keyword evidence="6" id="KW-0234">DNA repair</keyword>
<organism evidence="10 11">
    <name type="scientific">Dinothrombium tinctorium</name>
    <dbReference type="NCBI Taxonomy" id="1965070"/>
    <lineage>
        <taxon>Eukaryota</taxon>
        <taxon>Metazoa</taxon>
        <taxon>Ecdysozoa</taxon>
        <taxon>Arthropoda</taxon>
        <taxon>Chelicerata</taxon>
        <taxon>Arachnida</taxon>
        <taxon>Acari</taxon>
        <taxon>Acariformes</taxon>
        <taxon>Trombidiformes</taxon>
        <taxon>Prostigmata</taxon>
        <taxon>Anystina</taxon>
        <taxon>Parasitengona</taxon>
        <taxon>Trombidioidea</taxon>
        <taxon>Trombidiidae</taxon>
        <taxon>Dinothrombium</taxon>
    </lineage>
</organism>
<dbReference type="SUPFAM" id="SSF142897">
    <property type="entry name" value="TFB5-like"/>
    <property type="match status" value="1"/>
</dbReference>
<feature type="transmembrane region" description="Helical" evidence="9">
    <location>
        <begin position="346"/>
        <end position="362"/>
    </location>
</feature>
<dbReference type="PANTHER" id="PTHR21824:SF4">
    <property type="entry name" value="TRANSMEMBRANE PROTEIN 177"/>
    <property type="match status" value="1"/>
</dbReference>
<evidence type="ECO:0000256" key="6">
    <source>
        <dbReference type="ARBA" id="ARBA00023204"/>
    </source>
</evidence>
<dbReference type="Pfam" id="PF06331">
    <property type="entry name" value="Tfb5"/>
    <property type="match status" value="1"/>
</dbReference>
<evidence type="ECO:0000256" key="1">
    <source>
        <dbReference type="ARBA" id="ARBA00004123"/>
    </source>
</evidence>
<evidence type="ECO:0000256" key="5">
    <source>
        <dbReference type="ARBA" id="ARBA00023163"/>
    </source>
</evidence>
<comment type="caution">
    <text evidence="10">The sequence shown here is derived from an EMBL/GenBank/DDBJ whole genome shotgun (WGS) entry which is preliminary data.</text>
</comment>
<accession>A0A3S3NL85</accession>
<evidence type="ECO:0000256" key="9">
    <source>
        <dbReference type="SAM" id="Phobius"/>
    </source>
</evidence>
<dbReference type="GO" id="GO:0006367">
    <property type="term" value="P:transcription initiation at RNA polymerase II promoter"/>
    <property type="evidence" value="ECO:0007669"/>
    <property type="project" value="InterPro"/>
</dbReference>
<evidence type="ECO:0000256" key="2">
    <source>
        <dbReference type="ARBA" id="ARBA00007470"/>
    </source>
</evidence>
<dbReference type="AlphaFoldDB" id="A0A3S3NL85"/>
<evidence type="ECO:0000313" key="10">
    <source>
        <dbReference type="EMBL" id="RWS01629.1"/>
    </source>
</evidence>
<dbReference type="InterPro" id="IPR009400">
    <property type="entry name" value="TFIIH_TTDA/Tfb5"/>
</dbReference>
<dbReference type="FunFam" id="3.30.70.1220:FF:000001">
    <property type="entry name" value="General transcription factor IIH subunit 5"/>
    <property type="match status" value="1"/>
</dbReference>
<keyword evidence="3" id="KW-0227">DNA damage</keyword>
<dbReference type="Proteomes" id="UP000285301">
    <property type="component" value="Unassembled WGS sequence"/>
</dbReference>
<keyword evidence="5" id="KW-0804">Transcription</keyword>
<feature type="transmembrane region" description="Helical" evidence="9">
    <location>
        <begin position="314"/>
        <end position="334"/>
    </location>
</feature>
<dbReference type="Gene3D" id="3.30.70.1220">
    <property type="entry name" value="TFB5-like"/>
    <property type="match status" value="1"/>
</dbReference>
<dbReference type="GO" id="GO:0006289">
    <property type="term" value="P:nucleotide-excision repair"/>
    <property type="evidence" value="ECO:0007669"/>
    <property type="project" value="InterPro"/>
</dbReference>
<keyword evidence="9 10" id="KW-0812">Transmembrane</keyword>
<dbReference type="PANTHER" id="PTHR21824">
    <property type="entry name" value="TRANSMEMBRANE PROTEIN 177"/>
    <property type="match status" value="1"/>
</dbReference>
<dbReference type="OrthoDB" id="110174at2759"/>
<comment type="subcellular location">
    <subcellularLocation>
        <location evidence="1">Nucleus</location>
    </subcellularLocation>
</comment>
<protein>
    <submittedName>
        <fullName evidence="10">Transmembrane protein-like protein</fullName>
    </submittedName>
</protein>
<keyword evidence="7" id="KW-0539">Nucleus</keyword>
<feature type="region of interest" description="Disordered" evidence="8">
    <location>
        <begin position="100"/>
        <end position="125"/>
    </location>
</feature>
<gene>
    <name evidence="10" type="ORF">B4U79_10997</name>
</gene>
<evidence type="ECO:0000256" key="3">
    <source>
        <dbReference type="ARBA" id="ARBA00022763"/>
    </source>
</evidence>
<dbReference type="STRING" id="1965070.A0A3S3NL85"/>
<evidence type="ECO:0000256" key="8">
    <source>
        <dbReference type="SAM" id="MobiDB-lite"/>
    </source>
</evidence>
<evidence type="ECO:0000256" key="7">
    <source>
        <dbReference type="ARBA" id="ARBA00023242"/>
    </source>
</evidence>
<comment type="similarity">
    <text evidence="2">Belongs to the TFB5 family.</text>
</comment>
<name>A0A3S3NL85_9ACAR</name>